<dbReference type="Gene3D" id="3.40.50.1390">
    <property type="entry name" value="Resolvase, N-terminal catalytic domain"/>
    <property type="match status" value="1"/>
</dbReference>
<dbReference type="SMART" id="SM00857">
    <property type="entry name" value="Resolvase"/>
    <property type="match status" value="1"/>
</dbReference>
<organism evidence="3">
    <name type="scientific">uncultured Alphaproteobacteria bacterium</name>
    <dbReference type="NCBI Taxonomy" id="91750"/>
    <lineage>
        <taxon>Bacteria</taxon>
        <taxon>Pseudomonadati</taxon>
        <taxon>Pseudomonadota</taxon>
        <taxon>Alphaproteobacteria</taxon>
        <taxon>environmental samples</taxon>
    </lineage>
</organism>
<dbReference type="InterPro" id="IPR036162">
    <property type="entry name" value="Resolvase-like_N_sf"/>
</dbReference>
<dbReference type="PANTHER" id="PTHR30461:SF23">
    <property type="entry name" value="DNA RECOMBINASE-RELATED"/>
    <property type="match status" value="1"/>
</dbReference>
<sequence>MPEKIINCAIYTRKSTEEGLEQDFNSLDNQYEFCTNYLKSLNDPALHLLPTRYDDGGYSGGSLNRPALQRLLSDIQCGLVNRVIIYKIDRLTREIRDFFKLLDVFEKYNVEFVSVKENQYYNTTTAIGRLMVNMFLVFAQFERENAGDRIRDKIATSKAKGMWMGGCPPYGYDIGDRCLVINETEAQNVRFIYQTFCNTHSLADTTDALNSGGIRTKHYTTRQGRTFGGHRFSVKTVQRILQNPLYKGMVVHRDKQYPGQHAAIVDAAQFDMVQAVFAAHKEKRETRRPKTPSSGGERETAALTSLIFCGCCDSAMTPSYCCKGDIRYHYYRCYRRASKLEDKCPINQIRTGEIDRVVMEQVLAILKSRDFFVQYISHHHEFDVSTAFALFNNLDDVWNSLFETEKRRILRELLAKVTIFKDKIVLDVKKAGLAGVFAELSQNNRLAKVEYKENETFQISIAYRATRLANGAKIIVPATAKEESRFNGSLRLARQIAKGFAWRKMMEAGLSLQELTAATKTNERDIRFAMRLSMIDPAIVESVLSGKSPEFLTYAFMKKHPIPLLWSDQRKLYGFEERKQ</sequence>
<dbReference type="PANTHER" id="PTHR30461">
    <property type="entry name" value="DNA-INVERTASE FROM LAMBDOID PROPHAGE"/>
    <property type="match status" value="1"/>
</dbReference>
<dbReference type="InterPro" id="IPR011109">
    <property type="entry name" value="DNA_bind_recombinase_dom"/>
</dbReference>
<evidence type="ECO:0000313" key="3">
    <source>
        <dbReference type="EMBL" id="QIM10482.1"/>
    </source>
</evidence>
<dbReference type="InterPro" id="IPR038109">
    <property type="entry name" value="DNA_bind_recomb_sf"/>
</dbReference>
<dbReference type="PROSITE" id="PS51737">
    <property type="entry name" value="RECOMBINASE_DNA_BIND"/>
    <property type="match status" value="1"/>
</dbReference>
<accession>A0A6G8F2S0</accession>
<dbReference type="InterPro" id="IPR050639">
    <property type="entry name" value="SSR_resolvase"/>
</dbReference>
<dbReference type="Pfam" id="PF13408">
    <property type="entry name" value="Zn_ribbon_recom"/>
    <property type="match status" value="1"/>
</dbReference>
<dbReference type="Gene3D" id="3.90.1750.20">
    <property type="entry name" value="Putative Large Serine Recombinase, Chain B, Domain 2"/>
    <property type="match status" value="1"/>
</dbReference>
<dbReference type="SUPFAM" id="SSF53041">
    <property type="entry name" value="Resolvase-like"/>
    <property type="match status" value="1"/>
</dbReference>
<evidence type="ECO:0008006" key="4">
    <source>
        <dbReference type="Google" id="ProtNLM"/>
    </source>
</evidence>
<name>A0A6G8F2S0_9PROT</name>
<dbReference type="InterPro" id="IPR025827">
    <property type="entry name" value="Zn_ribbon_recom_dom"/>
</dbReference>
<proteinExistence type="predicted"/>
<feature type="domain" description="Resolvase/invertase-type recombinase catalytic" evidence="1">
    <location>
        <begin position="7"/>
        <end position="161"/>
    </location>
</feature>
<feature type="domain" description="Recombinase" evidence="2">
    <location>
        <begin position="169"/>
        <end position="283"/>
    </location>
</feature>
<evidence type="ECO:0000259" key="1">
    <source>
        <dbReference type="PROSITE" id="PS51736"/>
    </source>
</evidence>
<dbReference type="EMBL" id="MN990730">
    <property type="protein sequence ID" value="QIM10482.1"/>
    <property type="molecule type" value="Genomic_DNA"/>
</dbReference>
<dbReference type="AlphaFoldDB" id="A0A6G8F2S0"/>
<gene>
    <name evidence="3" type="ORF">PlAlph_3740</name>
</gene>
<protein>
    <recommendedName>
        <fullName evidence="4">Resolvase</fullName>
    </recommendedName>
</protein>
<reference evidence="3" key="1">
    <citation type="journal article" date="2020" name="J. ISSAAS">
        <title>Lactobacilli and other gastrointestinal microbiota of Peromyscus leucopus, reservoir host for agents of Lyme disease and other zoonoses in North America.</title>
        <authorList>
            <person name="Milovic A."/>
            <person name="Bassam K."/>
            <person name="Shao H."/>
            <person name="Chatzistamou I."/>
            <person name="Tufts D.M."/>
            <person name="Diuk-Wasser M."/>
            <person name="Barbour A.G."/>
        </authorList>
    </citation>
    <scope>NUCLEOTIDE SEQUENCE</scope>
    <source>
        <strain evidence="3">LL90</strain>
    </source>
</reference>
<dbReference type="PROSITE" id="PS51736">
    <property type="entry name" value="RECOMBINASES_3"/>
    <property type="match status" value="1"/>
</dbReference>
<dbReference type="GO" id="GO:0000150">
    <property type="term" value="F:DNA strand exchange activity"/>
    <property type="evidence" value="ECO:0007669"/>
    <property type="project" value="InterPro"/>
</dbReference>
<dbReference type="Pfam" id="PF00239">
    <property type="entry name" value="Resolvase"/>
    <property type="match status" value="1"/>
</dbReference>
<dbReference type="InterPro" id="IPR006119">
    <property type="entry name" value="Resolv_N"/>
</dbReference>
<dbReference type="GO" id="GO:0003677">
    <property type="term" value="F:DNA binding"/>
    <property type="evidence" value="ECO:0007669"/>
    <property type="project" value="InterPro"/>
</dbReference>
<dbReference type="Pfam" id="PF07508">
    <property type="entry name" value="Recombinase"/>
    <property type="match status" value="1"/>
</dbReference>
<evidence type="ECO:0000259" key="2">
    <source>
        <dbReference type="PROSITE" id="PS51737"/>
    </source>
</evidence>
<dbReference type="CDD" id="cd00338">
    <property type="entry name" value="Ser_Recombinase"/>
    <property type="match status" value="1"/>
</dbReference>